<evidence type="ECO:0000313" key="4">
    <source>
        <dbReference type="EMBL" id="MDO6543881.1"/>
    </source>
</evidence>
<sequence>MAMQIEKQHIITWLNLCADTYAENQDFLTDLDRDIGDADHGLNMNRGFTKVRETLPKVAEQNIAAILKNTGMTLLSSIGGASGPLYGTLFIRMSASVGAREVLSFEELVDDLKSGVDGVVSRGKAELGDKTMCDVWLPVLQHLKAALEQGASGDHLLDEMIEIAEKSTVSTIEMRAKKGRASYLGERSIGHQDPGATSSLLMIKALKQAITGC</sequence>
<dbReference type="Proteomes" id="UP001170624">
    <property type="component" value="Unassembled WGS sequence"/>
</dbReference>
<dbReference type="FunFam" id="1.25.40.340:FF:000002">
    <property type="entry name" value="Dihydroxyacetone kinase, L subunit"/>
    <property type="match status" value="1"/>
</dbReference>
<proteinExistence type="predicted"/>
<dbReference type="SUPFAM" id="SSF101473">
    <property type="entry name" value="DhaL-like"/>
    <property type="match status" value="1"/>
</dbReference>
<dbReference type="PANTHER" id="PTHR28629">
    <property type="entry name" value="TRIOKINASE/FMN CYCLASE"/>
    <property type="match status" value="1"/>
</dbReference>
<dbReference type="InterPro" id="IPR012737">
    <property type="entry name" value="DhaK_L_YcgS"/>
</dbReference>
<evidence type="ECO:0000256" key="1">
    <source>
        <dbReference type="ARBA" id="ARBA00022679"/>
    </source>
</evidence>
<dbReference type="GO" id="GO:0005829">
    <property type="term" value="C:cytosol"/>
    <property type="evidence" value="ECO:0007669"/>
    <property type="project" value="TreeGrafter"/>
</dbReference>
<dbReference type="SMART" id="SM01120">
    <property type="entry name" value="Dak2"/>
    <property type="match status" value="1"/>
</dbReference>
<name>A0AAW7Y807_9GAMM</name>
<dbReference type="GO" id="GO:0004371">
    <property type="term" value="F:glycerone kinase activity"/>
    <property type="evidence" value="ECO:0007669"/>
    <property type="project" value="InterPro"/>
</dbReference>
<protein>
    <submittedName>
        <fullName evidence="4">Dihydroxyacetone kinase subunit DhaL</fullName>
    </submittedName>
</protein>
<keyword evidence="1" id="KW-0808">Transferase</keyword>
<dbReference type="Pfam" id="PF02734">
    <property type="entry name" value="Dak2"/>
    <property type="match status" value="1"/>
</dbReference>
<evidence type="ECO:0000259" key="3">
    <source>
        <dbReference type="PROSITE" id="PS51480"/>
    </source>
</evidence>
<dbReference type="GO" id="GO:0019563">
    <property type="term" value="P:glycerol catabolic process"/>
    <property type="evidence" value="ECO:0007669"/>
    <property type="project" value="TreeGrafter"/>
</dbReference>
<dbReference type="AlphaFoldDB" id="A0AAW7Y807"/>
<comment type="caution">
    <text evidence="4">The sequence shown here is derived from an EMBL/GenBank/DDBJ whole genome shotgun (WGS) entry which is preliminary data.</text>
</comment>
<dbReference type="RefSeq" id="WP_239928737.1">
    <property type="nucleotide sequence ID" value="NZ_CANMLA010000019.1"/>
</dbReference>
<feature type="domain" description="DhaL" evidence="3">
    <location>
        <begin position="8"/>
        <end position="208"/>
    </location>
</feature>
<keyword evidence="2 4" id="KW-0418">Kinase</keyword>
<gene>
    <name evidence="4" type="primary">dhaL</name>
    <name evidence="4" type="ORF">Q4568_15145</name>
</gene>
<dbReference type="PANTHER" id="PTHR28629:SF4">
    <property type="entry name" value="TRIOKINASE_FMN CYCLASE"/>
    <property type="match status" value="1"/>
</dbReference>
<dbReference type="InterPro" id="IPR004007">
    <property type="entry name" value="DhaL_dom"/>
</dbReference>
<accession>A0AAW7Y807</accession>
<dbReference type="PROSITE" id="PS51480">
    <property type="entry name" value="DHAL"/>
    <property type="match status" value="1"/>
</dbReference>
<evidence type="ECO:0000313" key="5">
    <source>
        <dbReference type="Proteomes" id="UP001170624"/>
    </source>
</evidence>
<dbReference type="EMBL" id="JAUOPU010000017">
    <property type="protein sequence ID" value="MDO6543881.1"/>
    <property type="molecule type" value="Genomic_DNA"/>
</dbReference>
<dbReference type="Gene3D" id="1.25.40.340">
    <property type="match status" value="1"/>
</dbReference>
<dbReference type="InterPro" id="IPR050861">
    <property type="entry name" value="Dihydroxyacetone_Kinase"/>
</dbReference>
<dbReference type="NCBIfam" id="TIGR02365">
    <property type="entry name" value="dha_L_ycgS"/>
    <property type="match status" value="1"/>
</dbReference>
<organism evidence="4 5">
    <name type="scientific">Photobacterium sanguinicancri</name>
    <dbReference type="NCBI Taxonomy" id="875932"/>
    <lineage>
        <taxon>Bacteria</taxon>
        <taxon>Pseudomonadati</taxon>
        <taxon>Pseudomonadota</taxon>
        <taxon>Gammaproteobacteria</taxon>
        <taxon>Vibrionales</taxon>
        <taxon>Vibrionaceae</taxon>
        <taxon>Photobacterium</taxon>
    </lineage>
</organism>
<reference evidence="4" key="1">
    <citation type="submission" date="2023-07" db="EMBL/GenBank/DDBJ databases">
        <title>Genome content predicts the carbon catabolic preferences of heterotrophic bacteria.</title>
        <authorList>
            <person name="Gralka M."/>
        </authorList>
    </citation>
    <scope>NUCLEOTIDE SEQUENCE</scope>
    <source>
        <strain evidence="4">G2M05</strain>
    </source>
</reference>
<dbReference type="InterPro" id="IPR036117">
    <property type="entry name" value="DhaL_dom_sf"/>
</dbReference>
<evidence type="ECO:0000256" key="2">
    <source>
        <dbReference type="ARBA" id="ARBA00022777"/>
    </source>
</evidence>